<keyword evidence="1" id="KW-0614">Plasmid</keyword>
<proteinExistence type="predicted"/>
<sequence length="172" mass="18524">MDAIAAAADVSPEQLTRFFSTKDAAVVAIAKDVLADIADSLARVESASSPETALLLATAQAIEAVIDGRGVITRDQMLAMARIVAESAPLQREVSKARKEILTPALAIKMGVSITDARVRRAVTRWSVIATGSYLSRISNQARYELGHDQSMSERMFEELVGTFRQVMGDDA</sequence>
<dbReference type="Gene3D" id="1.10.357.10">
    <property type="entry name" value="Tetracycline Repressor, domain 2"/>
    <property type="match status" value="1"/>
</dbReference>
<evidence type="ECO:0000313" key="2">
    <source>
        <dbReference type="Proteomes" id="UP000465240"/>
    </source>
</evidence>
<name>A0ABQ1CEK2_9MYCO</name>
<dbReference type="EMBL" id="BLKX01000002">
    <property type="protein sequence ID" value="GFG82896.1"/>
    <property type="molecule type" value="Genomic_DNA"/>
</dbReference>
<reference evidence="1 2" key="1">
    <citation type="journal article" date="2019" name="Emerg. Microbes Infect.">
        <title>Comprehensive subspecies identification of 175 nontuberculous mycobacteria species based on 7547 genomic profiles.</title>
        <authorList>
            <person name="Matsumoto Y."/>
            <person name="Kinjo T."/>
            <person name="Motooka D."/>
            <person name="Nabeya D."/>
            <person name="Jung N."/>
            <person name="Uechi K."/>
            <person name="Horii T."/>
            <person name="Iida T."/>
            <person name="Fujita J."/>
            <person name="Nakamura S."/>
        </authorList>
    </citation>
    <scope>NUCLEOTIDE SEQUENCE [LARGE SCALE GENOMIC DNA]</scope>
    <source>
        <strain evidence="1 2">JCM 18565</strain>
    </source>
</reference>
<protein>
    <recommendedName>
        <fullName evidence="3">TetR family transcriptional regulator</fullName>
    </recommendedName>
</protein>
<geneLocation type="plasmid" evidence="1">
    <name>pJCM18565</name>
</geneLocation>
<comment type="caution">
    <text evidence="1">The sequence shown here is derived from an EMBL/GenBank/DDBJ whole genome shotgun (WGS) entry which is preliminary data.</text>
</comment>
<evidence type="ECO:0000313" key="1">
    <source>
        <dbReference type="EMBL" id="GFG82896.1"/>
    </source>
</evidence>
<keyword evidence="2" id="KW-1185">Reference proteome</keyword>
<dbReference type="Proteomes" id="UP000465240">
    <property type="component" value="Unassembled WGS sequence"/>
</dbReference>
<organism evidence="1 2">
    <name type="scientific">Mycobacterium paragordonae</name>
    <dbReference type="NCBI Taxonomy" id="1389713"/>
    <lineage>
        <taxon>Bacteria</taxon>
        <taxon>Bacillati</taxon>
        <taxon>Actinomycetota</taxon>
        <taxon>Actinomycetes</taxon>
        <taxon>Mycobacteriales</taxon>
        <taxon>Mycobacteriaceae</taxon>
        <taxon>Mycobacterium</taxon>
    </lineage>
</organism>
<accession>A0ABQ1CEK2</accession>
<gene>
    <name evidence="1" type="ORF">MPRG_61720</name>
</gene>
<evidence type="ECO:0008006" key="3">
    <source>
        <dbReference type="Google" id="ProtNLM"/>
    </source>
</evidence>